<dbReference type="InterPro" id="IPR003903">
    <property type="entry name" value="UIM_dom"/>
</dbReference>
<name>A0A150GIE3_GONPE</name>
<dbReference type="AlphaFoldDB" id="A0A150GIE3"/>
<dbReference type="GO" id="GO:0004843">
    <property type="term" value="F:cysteine-type deubiquitinase activity"/>
    <property type="evidence" value="ECO:0007669"/>
    <property type="project" value="UniProtKB-UniRule"/>
</dbReference>
<keyword evidence="2" id="KW-0645">Protease</keyword>
<dbReference type="EMBL" id="LSYV01000021">
    <property type="protein sequence ID" value="KXZ49583.1"/>
    <property type="molecule type" value="Genomic_DNA"/>
</dbReference>
<dbReference type="EC" id="3.4.19.12" evidence="6"/>
<dbReference type="OrthoDB" id="65596at2759"/>
<dbReference type="InterPro" id="IPR057766">
    <property type="entry name" value="Znf-C2H2_OTU1-like_C"/>
</dbReference>
<dbReference type="Gene3D" id="3.90.70.80">
    <property type="match status" value="1"/>
</dbReference>
<evidence type="ECO:0000256" key="1">
    <source>
        <dbReference type="ARBA" id="ARBA00000707"/>
    </source>
</evidence>
<accession>A0A150GIE3</accession>
<dbReference type="PANTHER" id="PTHR13312">
    <property type="entry name" value="HIV-INDUCED PROTEIN-7-LIKE PROTEASE"/>
    <property type="match status" value="1"/>
</dbReference>
<dbReference type="GO" id="GO:0005634">
    <property type="term" value="C:nucleus"/>
    <property type="evidence" value="ECO:0007669"/>
    <property type="project" value="TreeGrafter"/>
</dbReference>
<comment type="caution">
    <text evidence="9">The sequence shown here is derived from an EMBL/GenBank/DDBJ whole genome shotgun (WGS) entry which is preliminary data.</text>
</comment>
<dbReference type="Pfam" id="PF02338">
    <property type="entry name" value="OTU"/>
    <property type="match status" value="1"/>
</dbReference>
<evidence type="ECO:0000256" key="3">
    <source>
        <dbReference type="ARBA" id="ARBA00022786"/>
    </source>
</evidence>
<dbReference type="STRING" id="33097.A0A150GIE3"/>
<keyword evidence="5 6" id="KW-0788">Thiol protease</keyword>
<sequence length="360" mass="36732">MLGASNPRYPWQLPAEGTVADLGLGNGDTLVVRQGAAPPAAAEPPAAPPASGPVPGGAGGSGGLAGLYGMDEDEALARAIAASLEGEGGAGGSGATRALFPNAGRGGAATAVAPAGGAGSSQARPAARDAVAGTSVTDAPAGGPAPQSMAVAGGDGSCVVRRVIASDNSCLFNAVGYVMDRSRSRAAELRKVVASTVASDPVTFNDGFLGKDVEEYCRWIQDKDKWGGAIELFILAQHYRTEIAAFDIQTKRCDVYGQDKGYPDRCMLIYDGLHYDALAVAAFEGAPEELDVTLFRPDGREGAAIMGAAAKLVAATHEARQFTDTANFTLRCGVCQIGLKGQKEAAEHAQATGHCNFAEY</sequence>
<dbReference type="PROSITE" id="PS50802">
    <property type="entry name" value="OTU"/>
    <property type="match status" value="1"/>
</dbReference>
<feature type="compositionally biased region" description="Pro residues" evidence="7">
    <location>
        <begin position="41"/>
        <end position="52"/>
    </location>
</feature>
<gene>
    <name evidence="9" type="ORF">GPECTOR_20g439</name>
</gene>
<dbReference type="GO" id="GO:0030968">
    <property type="term" value="P:endoplasmic reticulum unfolded protein response"/>
    <property type="evidence" value="ECO:0007669"/>
    <property type="project" value="TreeGrafter"/>
</dbReference>
<reference evidence="10" key="1">
    <citation type="journal article" date="2016" name="Nat. Commun.">
        <title>The Gonium pectorale genome demonstrates co-option of cell cycle regulation during the evolution of multicellularity.</title>
        <authorList>
            <person name="Hanschen E.R."/>
            <person name="Marriage T.N."/>
            <person name="Ferris P.J."/>
            <person name="Hamaji T."/>
            <person name="Toyoda A."/>
            <person name="Fujiyama A."/>
            <person name="Neme R."/>
            <person name="Noguchi H."/>
            <person name="Minakuchi Y."/>
            <person name="Suzuki M."/>
            <person name="Kawai-Toyooka H."/>
            <person name="Smith D.R."/>
            <person name="Sparks H."/>
            <person name="Anderson J."/>
            <person name="Bakaric R."/>
            <person name="Luria V."/>
            <person name="Karger A."/>
            <person name="Kirschner M.W."/>
            <person name="Durand P.M."/>
            <person name="Michod R.E."/>
            <person name="Nozaki H."/>
            <person name="Olson B.J."/>
        </authorList>
    </citation>
    <scope>NUCLEOTIDE SEQUENCE [LARGE SCALE GENOMIC DNA]</scope>
    <source>
        <strain evidence="10">NIES-2863</strain>
    </source>
</reference>
<dbReference type="Pfam" id="PF24560">
    <property type="entry name" value="zf-C2H2_OTU1_C"/>
    <property type="match status" value="1"/>
</dbReference>
<protein>
    <recommendedName>
        <fullName evidence="6">Ubiquitin thioesterase OTU</fullName>
        <ecNumber evidence="6">3.4.19.12</ecNumber>
    </recommendedName>
</protein>
<evidence type="ECO:0000313" key="9">
    <source>
        <dbReference type="EMBL" id="KXZ49583.1"/>
    </source>
</evidence>
<feature type="region of interest" description="Disordered" evidence="7">
    <location>
        <begin position="36"/>
        <end position="58"/>
    </location>
</feature>
<dbReference type="InterPro" id="IPR038765">
    <property type="entry name" value="Papain-like_cys_pep_sf"/>
</dbReference>
<dbReference type="FunFam" id="3.90.70.80:FF:000017">
    <property type="entry name" value="ubiquitin thioesterase OTU1"/>
    <property type="match status" value="1"/>
</dbReference>
<keyword evidence="3 6" id="KW-0833">Ubl conjugation pathway</keyword>
<comment type="function">
    <text evidence="6">Hydrolase that can remove conjugated ubiquitin from proteins and may therefore play an important regulatory role at the level of protein turnover by preventing degradation.</text>
</comment>
<dbReference type="SUPFAM" id="SSF54001">
    <property type="entry name" value="Cysteine proteinases"/>
    <property type="match status" value="1"/>
</dbReference>
<dbReference type="GO" id="GO:0005829">
    <property type="term" value="C:cytosol"/>
    <property type="evidence" value="ECO:0007669"/>
    <property type="project" value="TreeGrafter"/>
</dbReference>
<evidence type="ECO:0000256" key="2">
    <source>
        <dbReference type="ARBA" id="ARBA00022670"/>
    </source>
</evidence>
<comment type="subcellular location">
    <subcellularLocation>
        <location evidence="6">Cytoplasm</location>
    </subcellularLocation>
</comment>
<dbReference type="PROSITE" id="PS50330">
    <property type="entry name" value="UIM"/>
    <property type="match status" value="1"/>
</dbReference>
<comment type="catalytic activity">
    <reaction evidence="1 6">
        <text>Thiol-dependent hydrolysis of ester, thioester, amide, peptide and isopeptide bonds formed by the C-terminal Gly of ubiquitin (a 76-residue protein attached to proteins as an intracellular targeting signal).</text>
        <dbReference type="EC" id="3.4.19.12"/>
    </reaction>
</comment>
<dbReference type="GO" id="GO:0036503">
    <property type="term" value="P:ERAD pathway"/>
    <property type="evidence" value="ECO:0007669"/>
    <property type="project" value="TreeGrafter"/>
</dbReference>
<dbReference type="GO" id="GO:0016579">
    <property type="term" value="P:protein deubiquitination"/>
    <property type="evidence" value="ECO:0007669"/>
    <property type="project" value="TreeGrafter"/>
</dbReference>
<feature type="compositionally biased region" description="Low complexity" evidence="7">
    <location>
        <begin position="110"/>
        <end position="125"/>
    </location>
</feature>
<evidence type="ECO:0000256" key="6">
    <source>
        <dbReference type="RuleBase" id="RU367104"/>
    </source>
</evidence>
<keyword evidence="6" id="KW-0963">Cytoplasm</keyword>
<dbReference type="CDD" id="cd22793">
    <property type="entry name" value="OTU_plant_OTU1_2-like"/>
    <property type="match status" value="1"/>
</dbReference>
<evidence type="ECO:0000256" key="5">
    <source>
        <dbReference type="ARBA" id="ARBA00022807"/>
    </source>
</evidence>
<feature type="domain" description="OTU" evidence="8">
    <location>
        <begin position="159"/>
        <end position="281"/>
    </location>
</feature>
<proteinExistence type="predicted"/>
<keyword evidence="10" id="KW-1185">Reference proteome</keyword>
<dbReference type="InterPro" id="IPR003323">
    <property type="entry name" value="OTU_dom"/>
</dbReference>
<keyword evidence="4 6" id="KW-0378">Hydrolase</keyword>
<dbReference type="Proteomes" id="UP000075714">
    <property type="component" value="Unassembled WGS sequence"/>
</dbReference>
<dbReference type="PANTHER" id="PTHR13312:SF0">
    <property type="entry name" value="UBIQUITIN THIOESTERASE OTU1"/>
    <property type="match status" value="1"/>
</dbReference>
<evidence type="ECO:0000259" key="8">
    <source>
        <dbReference type="PROSITE" id="PS50802"/>
    </source>
</evidence>
<evidence type="ECO:0000256" key="4">
    <source>
        <dbReference type="ARBA" id="ARBA00022801"/>
    </source>
</evidence>
<feature type="region of interest" description="Disordered" evidence="7">
    <location>
        <begin position="110"/>
        <end position="148"/>
    </location>
</feature>
<organism evidence="9 10">
    <name type="scientific">Gonium pectorale</name>
    <name type="common">Green alga</name>
    <dbReference type="NCBI Taxonomy" id="33097"/>
    <lineage>
        <taxon>Eukaryota</taxon>
        <taxon>Viridiplantae</taxon>
        <taxon>Chlorophyta</taxon>
        <taxon>core chlorophytes</taxon>
        <taxon>Chlorophyceae</taxon>
        <taxon>CS clade</taxon>
        <taxon>Chlamydomonadales</taxon>
        <taxon>Volvocaceae</taxon>
        <taxon>Gonium</taxon>
    </lineage>
</organism>
<evidence type="ECO:0000313" key="10">
    <source>
        <dbReference type="Proteomes" id="UP000075714"/>
    </source>
</evidence>
<evidence type="ECO:0000256" key="7">
    <source>
        <dbReference type="SAM" id="MobiDB-lite"/>
    </source>
</evidence>